<sequence length="74" mass="8216">EYSFEVYLFQYPVHEIFVALGDVSGMFSMKVAGNNANYEGFMAFFLGLWLVASPVCAACCCFCCCSCCCSCSYY</sequence>
<keyword evidence="1" id="KW-1133">Transmembrane helix</keyword>
<dbReference type="Proteomes" id="UP000654075">
    <property type="component" value="Unassembled WGS sequence"/>
</dbReference>
<evidence type="ECO:0000313" key="2">
    <source>
        <dbReference type="EMBL" id="CAE8617363.1"/>
    </source>
</evidence>
<dbReference type="AlphaFoldDB" id="A0A813G3U4"/>
<dbReference type="EMBL" id="CAJNNV010026136">
    <property type="protein sequence ID" value="CAE8617363.1"/>
    <property type="molecule type" value="Genomic_DNA"/>
</dbReference>
<gene>
    <name evidence="2" type="ORF">PGLA1383_LOCUS35021</name>
</gene>
<name>A0A813G3U4_POLGL</name>
<feature type="transmembrane region" description="Helical" evidence="1">
    <location>
        <begin position="41"/>
        <end position="69"/>
    </location>
</feature>
<keyword evidence="1" id="KW-0472">Membrane</keyword>
<accession>A0A813G3U4</accession>
<reference evidence="2" key="1">
    <citation type="submission" date="2021-02" db="EMBL/GenBank/DDBJ databases">
        <authorList>
            <person name="Dougan E. K."/>
            <person name="Rhodes N."/>
            <person name="Thang M."/>
            <person name="Chan C."/>
        </authorList>
    </citation>
    <scope>NUCLEOTIDE SEQUENCE</scope>
</reference>
<organism evidence="2 3">
    <name type="scientific">Polarella glacialis</name>
    <name type="common">Dinoflagellate</name>
    <dbReference type="NCBI Taxonomy" id="89957"/>
    <lineage>
        <taxon>Eukaryota</taxon>
        <taxon>Sar</taxon>
        <taxon>Alveolata</taxon>
        <taxon>Dinophyceae</taxon>
        <taxon>Suessiales</taxon>
        <taxon>Suessiaceae</taxon>
        <taxon>Polarella</taxon>
    </lineage>
</organism>
<keyword evidence="3" id="KW-1185">Reference proteome</keyword>
<keyword evidence="1" id="KW-0812">Transmembrane</keyword>
<evidence type="ECO:0000313" key="3">
    <source>
        <dbReference type="Proteomes" id="UP000654075"/>
    </source>
</evidence>
<proteinExistence type="predicted"/>
<feature type="non-terminal residue" evidence="2">
    <location>
        <position position="1"/>
    </location>
</feature>
<protein>
    <submittedName>
        <fullName evidence="2">Uncharacterized protein</fullName>
    </submittedName>
</protein>
<evidence type="ECO:0000256" key="1">
    <source>
        <dbReference type="SAM" id="Phobius"/>
    </source>
</evidence>
<comment type="caution">
    <text evidence="2">The sequence shown here is derived from an EMBL/GenBank/DDBJ whole genome shotgun (WGS) entry which is preliminary data.</text>
</comment>
<dbReference type="OrthoDB" id="10525940at2759"/>